<feature type="domain" description="F-box" evidence="1">
    <location>
        <begin position="1"/>
        <end position="45"/>
    </location>
</feature>
<dbReference type="InterPro" id="IPR006527">
    <property type="entry name" value="F-box-assoc_dom_typ1"/>
</dbReference>
<dbReference type="SUPFAM" id="SSF50965">
    <property type="entry name" value="Galactose oxidase, central domain"/>
    <property type="match status" value="1"/>
</dbReference>
<gene>
    <name evidence="3" type="primary">LOC104748470</name>
</gene>
<dbReference type="Proteomes" id="UP000694864">
    <property type="component" value="Chromosome 15"/>
</dbReference>
<reference evidence="3" key="2">
    <citation type="submission" date="2025-08" db="UniProtKB">
        <authorList>
            <consortium name="RefSeq"/>
        </authorList>
    </citation>
    <scope>IDENTIFICATION</scope>
    <source>
        <tissue evidence="3">Leaf</tissue>
    </source>
</reference>
<dbReference type="NCBIfam" id="TIGR01640">
    <property type="entry name" value="F_box_assoc_1"/>
    <property type="match status" value="1"/>
</dbReference>
<dbReference type="InterPro" id="IPR011043">
    <property type="entry name" value="Gal_Oxase/kelch_b-propeller"/>
</dbReference>
<sequence>MEWGTLPVDLQEEILSRVPAKSLARLRSTSKRWDALLKSGSFAKIHSANAPKESMVTMLTGDKVYLARFNLHGINNNVAPSLKLTSQLYLKDPHICNVFHCDGLLLLSTFKENRLEIWNPCSGETKFIKPRNNFFKESDSYALGYDNRSSCKKYKVLRVDRQDPVGGIYNYEYEIYDFTNDSWRVLGVTTEWGLEPNDRGVSLKGNNYWAPISKGPWGYHKFLLCFDFSTEEVQSMSLPQPFPYLVAALSVVREEQLCLLGYLDYDAELEELHVWVTTSIGSVMSWSKFFTVKPNWSWDLFADGMMSFLADEQNKVLVCCNNGIDKNFLYIVGETNQIQDVDDHCCVTTSRSYCSVLMNYVPSLAQI</sequence>
<dbReference type="InterPro" id="IPR001810">
    <property type="entry name" value="F-box_dom"/>
</dbReference>
<dbReference type="PANTHER" id="PTHR31672:SF13">
    <property type="entry name" value="F-BOX PROTEIN CPR30-LIKE"/>
    <property type="match status" value="1"/>
</dbReference>
<name>A0ABM0WB35_CAMSA</name>
<dbReference type="SUPFAM" id="SSF81383">
    <property type="entry name" value="F-box domain"/>
    <property type="match status" value="1"/>
</dbReference>
<proteinExistence type="predicted"/>
<keyword evidence="2" id="KW-1185">Reference proteome</keyword>
<reference evidence="2" key="1">
    <citation type="journal article" date="2014" name="Nat. Commun.">
        <title>The emerging biofuel crop Camelina sativa retains a highly undifferentiated hexaploid genome structure.</title>
        <authorList>
            <person name="Kagale S."/>
            <person name="Koh C."/>
            <person name="Nixon J."/>
            <person name="Bollina V."/>
            <person name="Clarke W.E."/>
            <person name="Tuteja R."/>
            <person name="Spillane C."/>
            <person name="Robinson S.J."/>
            <person name="Links M.G."/>
            <person name="Clarke C."/>
            <person name="Higgins E.E."/>
            <person name="Huebert T."/>
            <person name="Sharpe A.G."/>
            <person name="Parkin I.A."/>
        </authorList>
    </citation>
    <scope>NUCLEOTIDE SEQUENCE [LARGE SCALE GENOMIC DNA]</scope>
    <source>
        <strain evidence="2">cv. DH55</strain>
    </source>
</reference>
<evidence type="ECO:0000313" key="2">
    <source>
        <dbReference type="Proteomes" id="UP000694864"/>
    </source>
</evidence>
<dbReference type="PANTHER" id="PTHR31672">
    <property type="entry name" value="BNACNNG10540D PROTEIN"/>
    <property type="match status" value="1"/>
</dbReference>
<evidence type="ECO:0000313" key="3">
    <source>
        <dbReference type="RefSeq" id="XP_010468410.1"/>
    </source>
</evidence>
<protein>
    <submittedName>
        <fullName evidence="3">F-box protein At3g23260</fullName>
    </submittedName>
</protein>
<dbReference type="Pfam" id="PF00646">
    <property type="entry name" value="F-box"/>
    <property type="match status" value="1"/>
</dbReference>
<dbReference type="CDD" id="cd22157">
    <property type="entry name" value="F-box_AtFBW1-like"/>
    <property type="match status" value="1"/>
</dbReference>
<dbReference type="RefSeq" id="XP_010468410.1">
    <property type="nucleotide sequence ID" value="XM_010470108.2"/>
</dbReference>
<dbReference type="SMART" id="SM00256">
    <property type="entry name" value="FBOX"/>
    <property type="match status" value="1"/>
</dbReference>
<accession>A0ABM0WB35</accession>
<dbReference type="Gene3D" id="1.20.1280.50">
    <property type="match status" value="1"/>
</dbReference>
<dbReference type="Pfam" id="PF07734">
    <property type="entry name" value="FBA_1"/>
    <property type="match status" value="1"/>
</dbReference>
<dbReference type="GeneID" id="104748470"/>
<evidence type="ECO:0000259" key="1">
    <source>
        <dbReference type="PROSITE" id="PS50181"/>
    </source>
</evidence>
<organism evidence="2 3">
    <name type="scientific">Camelina sativa</name>
    <name type="common">False flax</name>
    <name type="synonym">Myagrum sativum</name>
    <dbReference type="NCBI Taxonomy" id="90675"/>
    <lineage>
        <taxon>Eukaryota</taxon>
        <taxon>Viridiplantae</taxon>
        <taxon>Streptophyta</taxon>
        <taxon>Embryophyta</taxon>
        <taxon>Tracheophyta</taxon>
        <taxon>Spermatophyta</taxon>
        <taxon>Magnoliopsida</taxon>
        <taxon>eudicotyledons</taxon>
        <taxon>Gunneridae</taxon>
        <taxon>Pentapetalae</taxon>
        <taxon>rosids</taxon>
        <taxon>malvids</taxon>
        <taxon>Brassicales</taxon>
        <taxon>Brassicaceae</taxon>
        <taxon>Camelineae</taxon>
        <taxon>Camelina</taxon>
    </lineage>
</organism>
<dbReference type="InterPro" id="IPR017451">
    <property type="entry name" value="F-box-assoc_interact_dom"/>
</dbReference>
<dbReference type="PROSITE" id="PS50181">
    <property type="entry name" value="FBOX"/>
    <property type="match status" value="1"/>
</dbReference>
<dbReference type="InterPro" id="IPR050796">
    <property type="entry name" value="SCF_F-box_component"/>
</dbReference>
<dbReference type="InterPro" id="IPR036047">
    <property type="entry name" value="F-box-like_dom_sf"/>
</dbReference>